<evidence type="ECO:0000256" key="2">
    <source>
        <dbReference type="ARBA" id="ARBA00010979"/>
    </source>
</evidence>
<dbReference type="GO" id="GO:0000462">
    <property type="term" value="P:maturation of SSU-rRNA from tricistronic rRNA transcript (SSU-rRNA, 5.8S rRNA, LSU-rRNA)"/>
    <property type="evidence" value="ECO:0007669"/>
    <property type="project" value="TreeGrafter"/>
</dbReference>
<feature type="compositionally biased region" description="Basic and acidic residues" evidence="4">
    <location>
        <begin position="42"/>
        <end position="53"/>
    </location>
</feature>
<reference evidence="6 7" key="1">
    <citation type="submission" date="2019-01" db="EMBL/GenBank/DDBJ databases">
        <title>Genome sequencing of the rare red list fungi Fomitopsis rosea.</title>
        <authorList>
            <person name="Buettner E."/>
            <person name="Kellner H."/>
        </authorList>
    </citation>
    <scope>NUCLEOTIDE SEQUENCE [LARGE SCALE GENOMIC DNA]</scope>
    <source>
        <strain evidence="6 7">DSM 105464</strain>
    </source>
</reference>
<feature type="compositionally biased region" description="Basic residues" evidence="4">
    <location>
        <begin position="106"/>
        <end position="118"/>
    </location>
</feature>
<dbReference type="AlphaFoldDB" id="A0A4Y9YDR7"/>
<evidence type="ECO:0000256" key="1">
    <source>
        <dbReference type="ARBA" id="ARBA00004123"/>
    </source>
</evidence>
<feature type="domain" description="Sas10 C-terminal" evidence="5">
    <location>
        <begin position="536"/>
        <end position="610"/>
    </location>
</feature>
<evidence type="ECO:0000313" key="6">
    <source>
        <dbReference type="EMBL" id="TFY60160.1"/>
    </source>
</evidence>
<feature type="compositionally biased region" description="Basic and acidic residues" evidence="4">
    <location>
        <begin position="166"/>
        <end position="176"/>
    </location>
</feature>
<feature type="compositionally biased region" description="Basic residues" evidence="4">
    <location>
        <begin position="443"/>
        <end position="452"/>
    </location>
</feature>
<evidence type="ECO:0000313" key="7">
    <source>
        <dbReference type="Proteomes" id="UP000298390"/>
    </source>
</evidence>
<feature type="compositionally biased region" description="Acidic residues" evidence="4">
    <location>
        <begin position="54"/>
        <end position="69"/>
    </location>
</feature>
<feature type="compositionally biased region" description="Basic and acidic residues" evidence="4">
    <location>
        <begin position="505"/>
        <end position="531"/>
    </location>
</feature>
<evidence type="ECO:0000256" key="3">
    <source>
        <dbReference type="ARBA" id="ARBA00023242"/>
    </source>
</evidence>
<comment type="similarity">
    <text evidence="2">Belongs to the SAS10 family.</text>
</comment>
<protein>
    <recommendedName>
        <fullName evidence="5">Sas10 C-terminal domain-containing protein</fullName>
    </recommendedName>
</protein>
<name>A0A4Y9YDR7_9APHY</name>
<gene>
    <name evidence="6" type="ORF">EVJ58_g5326</name>
</gene>
<feature type="compositionally biased region" description="Acidic residues" evidence="4">
    <location>
        <begin position="127"/>
        <end position="136"/>
    </location>
</feature>
<accession>A0A4Y9YDR7</accession>
<feature type="region of interest" description="Disordered" evidence="4">
    <location>
        <begin position="1"/>
        <end position="176"/>
    </location>
</feature>
<feature type="region of interest" description="Disordered" evidence="4">
    <location>
        <begin position="358"/>
        <end position="610"/>
    </location>
</feature>
<dbReference type="STRING" id="34475.A0A4Y9YDR7"/>
<sequence>MARKRGTSKAKGSRSKPRGINPKDSKIAKWNKPSDIPLDEEDHFHASRDKILLDGDEYDDEDEGDEDEVFALKGLSGDSEDEDDASAEEDGMAEQDDAADSDPGPKKGRQAKGKKGKAARSPSLSAAEDEEEEEEEGWGKKKSAYYSSNARQIESEDEEANELEEQEAKRLQTKTRDAMADDDFGLRDPVEIAAEADDMVLDAAPPVLQSLPTDKQSLLRHLEKNNPEALALARDWDDTAHKLVETQSRLSALEESTPDALGSGMSHLYYQALLTYATTVSFYLHLRTSEKLLTLKQAMATLEDLNFGFDDDEDDDENLSQDDDLKDAKALWLEEKLNSLEPDELHALLREASLMSADGQGEFSAKRRSKASTQESEEPPKKKRKTSKTSGESKPATPVFDLVEPSITQKKSTASTSRSGPSSTDVYGEATSLQAADAADKQARKKSLRFHAARIENTTKGRGQGGDDLNDAEPEPRQRDKKRPREDDSDSDGGDGGADGYYELVQRKSKERKEKKKAEYEAVKAAERPDIDESADGPRALTRAILKNKGLTPHRGKAVRNPRVKKRQKYEKAKKKVSSQKAVYKGGISDTGRYDGEKSGISRVVKSVRL</sequence>
<comment type="subcellular location">
    <subcellularLocation>
        <location evidence="1">Nucleus</location>
    </subcellularLocation>
</comment>
<dbReference type="GO" id="GO:0032040">
    <property type="term" value="C:small-subunit processome"/>
    <property type="evidence" value="ECO:0007669"/>
    <property type="project" value="TreeGrafter"/>
</dbReference>
<dbReference type="EMBL" id="SEKV01000268">
    <property type="protein sequence ID" value="TFY60160.1"/>
    <property type="molecule type" value="Genomic_DNA"/>
</dbReference>
<dbReference type="PANTHER" id="PTHR13237:SF8">
    <property type="entry name" value="SOMETHING ABOUT SILENCING PROTEIN 10"/>
    <property type="match status" value="1"/>
</dbReference>
<feature type="compositionally biased region" description="Low complexity" evidence="4">
    <location>
        <begin position="412"/>
        <end position="424"/>
    </location>
</feature>
<dbReference type="Pfam" id="PF09368">
    <property type="entry name" value="Sas10"/>
    <property type="match status" value="1"/>
</dbReference>
<dbReference type="PANTHER" id="PTHR13237">
    <property type="entry name" value="SOMETHING ABOUT SILENCING PROTEIN 10-RELATED"/>
    <property type="match status" value="1"/>
</dbReference>
<dbReference type="InterPro" id="IPR018972">
    <property type="entry name" value="Sas10_C_dom"/>
</dbReference>
<evidence type="ECO:0000256" key="4">
    <source>
        <dbReference type="SAM" id="MobiDB-lite"/>
    </source>
</evidence>
<feature type="compositionally biased region" description="Acidic residues" evidence="4">
    <location>
        <begin position="78"/>
        <end position="100"/>
    </location>
</feature>
<feature type="compositionally biased region" description="Basic residues" evidence="4">
    <location>
        <begin position="1"/>
        <end position="17"/>
    </location>
</feature>
<feature type="compositionally biased region" description="Acidic residues" evidence="4">
    <location>
        <begin position="155"/>
        <end position="165"/>
    </location>
</feature>
<keyword evidence="3" id="KW-0539">Nucleus</keyword>
<organism evidence="6 7">
    <name type="scientific">Rhodofomes roseus</name>
    <dbReference type="NCBI Taxonomy" id="34475"/>
    <lineage>
        <taxon>Eukaryota</taxon>
        <taxon>Fungi</taxon>
        <taxon>Dikarya</taxon>
        <taxon>Basidiomycota</taxon>
        <taxon>Agaricomycotina</taxon>
        <taxon>Agaricomycetes</taxon>
        <taxon>Polyporales</taxon>
        <taxon>Rhodofomes</taxon>
    </lineage>
</organism>
<evidence type="ECO:0000259" key="5">
    <source>
        <dbReference type="Pfam" id="PF09368"/>
    </source>
</evidence>
<proteinExistence type="inferred from homology"/>
<feature type="compositionally biased region" description="Basic residues" evidence="4">
    <location>
        <begin position="552"/>
        <end position="578"/>
    </location>
</feature>
<comment type="caution">
    <text evidence="6">The sequence shown here is derived from an EMBL/GenBank/DDBJ whole genome shotgun (WGS) entry which is preliminary data.</text>
</comment>
<feature type="compositionally biased region" description="Basic and acidic residues" evidence="4">
    <location>
        <begin position="474"/>
        <end position="486"/>
    </location>
</feature>
<dbReference type="Proteomes" id="UP000298390">
    <property type="component" value="Unassembled WGS sequence"/>
</dbReference>